<keyword evidence="6" id="KW-1185">Reference proteome</keyword>
<comment type="caution">
    <text evidence="5">The sequence shown here is derived from an EMBL/GenBank/DDBJ whole genome shotgun (WGS) entry which is preliminary data.</text>
</comment>
<evidence type="ECO:0000259" key="4">
    <source>
        <dbReference type="Pfam" id="PF20146"/>
    </source>
</evidence>
<feature type="transmembrane region" description="Helical" evidence="1">
    <location>
        <begin position="598"/>
        <end position="617"/>
    </location>
</feature>
<feature type="signal peptide" evidence="2">
    <location>
        <begin position="1"/>
        <end position="23"/>
    </location>
</feature>
<feature type="transmembrane region" description="Helical" evidence="1">
    <location>
        <begin position="771"/>
        <end position="792"/>
    </location>
</feature>
<dbReference type="Pfam" id="PF20146">
    <property type="entry name" value="NRF"/>
    <property type="match status" value="1"/>
</dbReference>
<proteinExistence type="predicted"/>
<evidence type="ECO:0000313" key="5">
    <source>
        <dbReference type="EMBL" id="KAH9528382.1"/>
    </source>
</evidence>
<feature type="domain" description="Acyltransferase 3" evidence="3">
    <location>
        <begin position="545"/>
        <end position="940"/>
    </location>
</feature>
<keyword evidence="2" id="KW-0732">Signal</keyword>
<feature type="chain" id="PRO_5037364599" description="Nose resistant-to-fluoxetine protein N-terminal domain-containing protein" evidence="2">
    <location>
        <begin position="24"/>
        <end position="1024"/>
    </location>
</feature>
<reference evidence="5" key="2">
    <citation type="journal article" date="2022" name="Res Sq">
        <title>Comparative Genomics Reveals Insights into the Divergent Evolution of Astigmatic Mites and Household Pest Adaptations.</title>
        <authorList>
            <person name="Xiong Q."/>
            <person name="Wan A.T.-Y."/>
            <person name="Liu X.-Y."/>
            <person name="Fung C.S.-H."/>
            <person name="Xiao X."/>
            <person name="Malainual N."/>
            <person name="Hou J."/>
            <person name="Wang L."/>
            <person name="Wang M."/>
            <person name="Yang K."/>
            <person name="Cui Y."/>
            <person name="Leung E."/>
            <person name="Nong W."/>
            <person name="Shin S.-K."/>
            <person name="Au S."/>
            <person name="Jeong K.Y."/>
            <person name="Chew F.T."/>
            <person name="Hui J."/>
            <person name="Leung T.F."/>
            <person name="Tungtrongchitr A."/>
            <person name="Zhong N."/>
            <person name="Liu Z."/>
            <person name="Tsui S."/>
        </authorList>
    </citation>
    <scope>NUCLEOTIDE SEQUENCE</scope>
    <source>
        <strain evidence="5">Derf</strain>
        <tissue evidence="5">Whole organism</tissue>
    </source>
</reference>
<dbReference type="PANTHER" id="PTHR11161">
    <property type="entry name" value="O-ACYLTRANSFERASE"/>
    <property type="match status" value="1"/>
</dbReference>
<feature type="transmembrane region" description="Helical" evidence="1">
    <location>
        <begin position="731"/>
        <end position="751"/>
    </location>
</feature>
<feature type="transmembrane region" description="Helical" evidence="1">
    <location>
        <begin position="848"/>
        <end position="871"/>
    </location>
</feature>
<feature type="transmembrane region" description="Helical" evidence="1">
    <location>
        <begin position="892"/>
        <end position="910"/>
    </location>
</feature>
<gene>
    <name evidence="5" type="ORF">DERF_002335</name>
</gene>
<keyword evidence="1" id="KW-1133">Transmembrane helix</keyword>
<protein>
    <recommendedName>
        <fullName evidence="7">Nose resistant-to-fluoxetine protein N-terminal domain-containing protein</fullName>
    </recommendedName>
</protein>
<dbReference type="Pfam" id="PF01757">
    <property type="entry name" value="Acyl_transf_3"/>
    <property type="match status" value="1"/>
</dbReference>
<dbReference type="Proteomes" id="UP000790347">
    <property type="component" value="Unassembled WGS sequence"/>
</dbReference>
<dbReference type="AlphaFoldDB" id="A0A922IAF2"/>
<keyword evidence="1" id="KW-0812">Transmembrane</keyword>
<sequence length="1024" mass="119261">MIALKTFHFIFIIATTTIHLNNGLMNNLNDPNHVNVPDFQPRFRPIDTMIMMMMIRAKRQSNLTLSELDDNNKENIFSTTMLPLTPVTMTGFKNSTIITTTTSSTGSTDSNHHSSSIDNRKVQSFISLIKIEDDFKPLFKGRIIPKNELNLTDKARKVMSELDYYDDLDNDGDGEDYESDDYDENIENVITIVTSTTESSVKKTDGNINNNNEDSYSEEDDIDRAVGGISGILEKLIRGPNKEEINAKSKPEDVYIFLSRIIQNEYGKSIKATIPRIYDYQFPISERISQRCFNSFAQFADRLRKHYIWPHKMIEASASFSSFNKFALRSYGDFDSCLDIVADDGDRRTNEVFFTGQYCLLQVELPLPELKSSITYYDRILYFNQTELFGTFSEYFMMIAPFLYSNPLSFGLCLPSTCSASEIERVGNFFLHRLHINIRRSSDCYSRLNMTVEALPEDFYELDLESIKQMQSFHIGQFIVYHRYSNETLWKSHQRDRPKSFIVCFSFRYSLEQIFIIRDRYVCQQMLGQPIDFLKNQSQMVNTVCLDALKSIALAWICLSNFYLLGYQPQMISSLPHLRDLVFNMRTNVFYQIVIQSWLSFEIFFAISGFLLAYTFLPYIAKHEGRPSLSFFFAKRFVRLLPSMFFLCMAIKLLPLWKNAGPLYNSSVEKILQPCQNHILRSLLFFADFYDYNITCLPHLWYISNEFQLSMLGVFVLIFVYNRRKHAMKTFFTLIMIGILFSGLIAYRLQLKSLIIVNAIMDEIPNIFKSIHFNGFAHFQSYFAGMALGYYFRMNYSQAAKPFNFVLPLRILIALILLTLSSSYAIYIPLIFSHYTSPTSDDVNNWLIILYYATARILFIGPTLWIIIQCLPRNNIFTKVLSWSIFRICSHLSFQIYLWNLIIIWIYLFTKRTLLEINLMESFPVAMSLFILTVVISMFTFLLFEAPYRNLFRYYFESPRTHSNCSTISMNDRNQNNVNTTTTTTATTMDNGQMKTTVLIAKQNDSIRMNEYRVYDNPNIVIDS</sequence>
<evidence type="ECO:0000256" key="1">
    <source>
        <dbReference type="SAM" id="Phobius"/>
    </source>
</evidence>
<feature type="transmembrane region" description="Helical" evidence="1">
    <location>
        <begin position="699"/>
        <end position="719"/>
    </location>
</feature>
<dbReference type="InterPro" id="IPR052728">
    <property type="entry name" value="O2_lipid_transport_reg"/>
</dbReference>
<dbReference type="EMBL" id="ASGP02000001">
    <property type="protein sequence ID" value="KAH9528382.1"/>
    <property type="molecule type" value="Genomic_DNA"/>
</dbReference>
<dbReference type="GO" id="GO:0016747">
    <property type="term" value="F:acyltransferase activity, transferring groups other than amino-acyl groups"/>
    <property type="evidence" value="ECO:0007669"/>
    <property type="project" value="InterPro"/>
</dbReference>
<evidence type="ECO:0000256" key="2">
    <source>
        <dbReference type="SAM" id="SignalP"/>
    </source>
</evidence>
<reference evidence="5" key="1">
    <citation type="submission" date="2013-05" db="EMBL/GenBank/DDBJ databases">
        <authorList>
            <person name="Yim A.K.Y."/>
            <person name="Chan T.F."/>
            <person name="Ji K.M."/>
            <person name="Liu X.Y."/>
            <person name="Zhou J.W."/>
            <person name="Li R.Q."/>
            <person name="Yang K.Y."/>
            <person name="Li J."/>
            <person name="Li M."/>
            <person name="Law P.T.W."/>
            <person name="Wu Y.L."/>
            <person name="Cai Z.L."/>
            <person name="Qin H."/>
            <person name="Bao Y."/>
            <person name="Leung R.K.K."/>
            <person name="Ng P.K.S."/>
            <person name="Zou J."/>
            <person name="Zhong X.J."/>
            <person name="Ran P.X."/>
            <person name="Zhong N.S."/>
            <person name="Liu Z.G."/>
            <person name="Tsui S.K.W."/>
        </authorList>
    </citation>
    <scope>NUCLEOTIDE SEQUENCE</scope>
    <source>
        <strain evidence="5">Derf</strain>
        <tissue evidence="5">Whole organism</tissue>
    </source>
</reference>
<organism evidence="5 6">
    <name type="scientific">Dermatophagoides farinae</name>
    <name type="common">American house dust mite</name>
    <dbReference type="NCBI Taxonomy" id="6954"/>
    <lineage>
        <taxon>Eukaryota</taxon>
        <taxon>Metazoa</taxon>
        <taxon>Ecdysozoa</taxon>
        <taxon>Arthropoda</taxon>
        <taxon>Chelicerata</taxon>
        <taxon>Arachnida</taxon>
        <taxon>Acari</taxon>
        <taxon>Acariformes</taxon>
        <taxon>Sarcoptiformes</taxon>
        <taxon>Astigmata</taxon>
        <taxon>Psoroptidia</taxon>
        <taxon>Analgoidea</taxon>
        <taxon>Pyroglyphidae</taxon>
        <taxon>Dermatophagoidinae</taxon>
        <taxon>Dermatophagoides</taxon>
    </lineage>
</organism>
<evidence type="ECO:0008006" key="7">
    <source>
        <dbReference type="Google" id="ProtNLM"/>
    </source>
</evidence>
<feature type="domain" description="Nose resistant-to-fluoxetine protein N-terminal" evidence="4">
    <location>
        <begin position="292"/>
        <end position="425"/>
    </location>
</feature>
<dbReference type="InterPro" id="IPR002656">
    <property type="entry name" value="Acyl_transf_3_dom"/>
</dbReference>
<keyword evidence="1" id="KW-0472">Membrane</keyword>
<feature type="transmembrane region" description="Helical" evidence="1">
    <location>
        <begin position="804"/>
        <end position="828"/>
    </location>
</feature>
<feature type="transmembrane region" description="Helical" evidence="1">
    <location>
        <begin position="637"/>
        <end position="657"/>
    </location>
</feature>
<evidence type="ECO:0000313" key="6">
    <source>
        <dbReference type="Proteomes" id="UP000790347"/>
    </source>
</evidence>
<name>A0A922IAF2_DERFA</name>
<evidence type="ECO:0000259" key="3">
    <source>
        <dbReference type="Pfam" id="PF01757"/>
    </source>
</evidence>
<dbReference type="InterPro" id="IPR006621">
    <property type="entry name" value="Nose-resist-to-fluoxetine_N"/>
</dbReference>
<dbReference type="PANTHER" id="PTHR11161:SF0">
    <property type="entry name" value="O-ACYLTRANSFERASE LIKE PROTEIN"/>
    <property type="match status" value="1"/>
</dbReference>
<feature type="transmembrane region" description="Helical" evidence="1">
    <location>
        <begin position="922"/>
        <end position="944"/>
    </location>
</feature>
<accession>A0A922IAF2</accession>